<evidence type="ECO:0000313" key="11">
    <source>
        <dbReference type="EMBL" id="MXP41467.1"/>
    </source>
</evidence>
<dbReference type="Gene3D" id="2.60.370.10">
    <property type="entry name" value="Ctag/Cox11"/>
    <property type="match status" value="1"/>
</dbReference>
<dbReference type="GO" id="GO:0005507">
    <property type="term" value="F:copper ion binding"/>
    <property type="evidence" value="ECO:0007669"/>
    <property type="project" value="InterPro"/>
</dbReference>
<comment type="function">
    <text evidence="1 10">Exerts its effect at some terminal stage of cytochrome c oxidase synthesis, probably by being involved in the insertion of the copper B into subunit I.</text>
</comment>
<comment type="similarity">
    <text evidence="3 10">Belongs to the COX11/CtaG family.</text>
</comment>
<protein>
    <recommendedName>
        <fullName evidence="4 10">Cytochrome c oxidase assembly protein CtaG</fullName>
    </recommendedName>
</protein>
<dbReference type="AlphaFoldDB" id="A0A6I4UVI7"/>
<evidence type="ECO:0000256" key="6">
    <source>
        <dbReference type="ARBA" id="ARBA00022968"/>
    </source>
</evidence>
<comment type="subcellular location">
    <subcellularLocation>
        <location evidence="2 10">Cell inner membrane</location>
        <topology evidence="2 10">Single-pass type II membrane protein</topology>
        <orientation evidence="2 10">Periplasmic side</orientation>
    </subcellularLocation>
</comment>
<dbReference type="GO" id="GO:0005886">
    <property type="term" value="C:plasma membrane"/>
    <property type="evidence" value="ECO:0007669"/>
    <property type="project" value="UniProtKB-SubCell"/>
</dbReference>
<dbReference type="NCBIfam" id="NF003465">
    <property type="entry name" value="PRK05089.1"/>
    <property type="match status" value="1"/>
</dbReference>
<keyword evidence="9 10" id="KW-0472">Membrane</keyword>
<dbReference type="PANTHER" id="PTHR21320:SF3">
    <property type="entry name" value="CYTOCHROME C OXIDASE ASSEMBLY PROTEIN COX11, MITOCHONDRIAL-RELATED"/>
    <property type="match status" value="1"/>
</dbReference>
<evidence type="ECO:0000256" key="3">
    <source>
        <dbReference type="ARBA" id="ARBA00009620"/>
    </source>
</evidence>
<dbReference type="PANTHER" id="PTHR21320">
    <property type="entry name" value="CYTOCHROME C OXIDASE ASSEMBLY PROTEIN COX11-RELATED"/>
    <property type="match status" value="1"/>
</dbReference>
<dbReference type="InterPro" id="IPR007533">
    <property type="entry name" value="Cyt_c_oxidase_assmbl_CtaG"/>
</dbReference>
<dbReference type="EMBL" id="WTYK01000003">
    <property type="protein sequence ID" value="MXP41467.1"/>
    <property type="molecule type" value="Genomic_DNA"/>
</dbReference>
<evidence type="ECO:0000313" key="12">
    <source>
        <dbReference type="Proteomes" id="UP000469159"/>
    </source>
</evidence>
<evidence type="ECO:0000256" key="7">
    <source>
        <dbReference type="ARBA" id="ARBA00022989"/>
    </source>
</evidence>
<evidence type="ECO:0000256" key="2">
    <source>
        <dbReference type="ARBA" id="ARBA00004382"/>
    </source>
</evidence>
<evidence type="ECO:0000256" key="8">
    <source>
        <dbReference type="ARBA" id="ARBA00023008"/>
    </source>
</evidence>
<dbReference type="Pfam" id="PF04442">
    <property type="entry name" value="CtaG_Cox11"/>
    <property type="match status" value="1"/>
</dbReference>
<dbReference type="HAMAP" id="MF_00155">
    <property type="entry name" value="CtaG"/>
    <property type="match status" value="1"/>
</dbReference>
<feature type="topological domain" description="Periplasmic" evidence="10">
    <location>
        <begin position="32"/>
        <end position="190"/>
    </location>
</feature>
<dbReference type="OrthoDB" id="9804841at2"/>
<keyword evidence="10" id="KW-1003">Cell membrane</keyword>
<reference evidence="11 12" key="1">
    <citation type="submission" date="2019-12" db="EMBL/GenBank/DDBJ databases">
        <title>Genomic-based taxomic classification of the family Erythrobacteraceae.</title>
        <authorList>
            <person name="Xu L."/>
        </authorList>
    </citation>
    <scope>NUCLEOTIDE SEQUENCE [LARGE SCALE GENOMIC DNA]</scope>
    <source>
        <strain evidence="11 12">MCCC 1K02066</strain>
    </source>
</reference>
<proteinExistence type="inferred from homology"/>
<dbReference type="RefSeq" id="WP_160746311.1">
    <property type="nucleotide sequence ID" value="NZ_WTYK01000003.1"/>
</dbReference>
<dbReference type="GO" id="GO:0008535">
    <property type="term" value="P:respiratory chain complex IV assembly"/>
    <property type="evidence" value="ECO:0007669"/>
    <property type="project" value="UniProtKB-UniRule"/>
</dbReference>
<keyword evidence="5 10" id="KW-0812">Transmembrane</keyword>
<evidence type="ECO:0000256" key="9">
    <source>
        <dbReference type="ARBA" id="ARBA00023136"/>
    </source>
</evidence>
<accession>A0A6I4UVI7</accession>
<comment type="caution">
    <text evidence="11">The sequence shown here is derived from an EMBL/GenBank/DDBJ whole genome shotgun (WGS) entry which is preliminary data.</text>
</comment>
<name>A0A6I4UVI7_9SPHN</name>
<keyword evidence="7 10" id="KW-1133">Transmembrane helix</keyword>
<dbReference type="InterPro" id="IPR023471">
    <property type="entry name" value="CtaG/Cox11_dom_sf"/>
</dbReference>
<dbReference type="PIRSF" id="PIRSF005413">
    <property type="entry name" value="COX11"/>
    <property type="match status" value="1"/>
</dbReference>
<dbReference type="SUPFAM" id="SSF110111">
    <property type="entry name" value="Ctag/Cox11"/>
    <property type="match status" value="1"/>
</dbReference>
<evidence type="ECO:0000256" key="1">
    <source>
        <dbReference type="ARBA" id="ARBA00004007"/>
    </source>
</evidence>
<dbReference type="Proteomes" id="UP000469159">
    <property type="component" value="Unassembled WGS sequence"/>
</dbReference>
<dbReference type="FunFam" id="2.60.370.10:FF:000001">
    <property type="entry name" value="COX11 cytochrome c oxidase assembly homolog"/>
    <property type="match status" value="1"/>
</dbReference>
<evidence type="ECO:0000256" key="4">
    <source>
        <dbReference type="ARBA" id="ARBA00015384"/>
    </source>
</evidence>
<sequence length="190" mass="20840">MASRPLDSRNRRTGIIALLAAVAMLGMGYAAVPLYRLFCQVTGFGGTTQRATDGQAASAAEIARSAGTRTISVRFDANTTRDVPWDFRPLQVTDTVAIGERDMAVFVAKNNSDVPVTGSATFNVTPVQTGAYFNKIQCFCFTEQTLQPGQEVRMPVIYYVDPKILDDENARDVEQITLSYTFHKLEKQGS</sequence>
<gene>
    <name evidence="10" type="primary">ctaG</name>
    <name evidence="11" type="ORF">GRI75_07400</name>
</gene>
<feature type="topological domain" description="Cytoplasmic" evidence="10">
    <location>
        <begin position="1"/>
        <end position="9"/>
    </location>
</feature>
<keyword evidence="12" id="KW-1185">Reference proteome</keyword>
<keyword evidence="6 10" id="KW-0735">Signal-anchor</keyword>
<evidence type="ECO:0000256" key="10">
    <source>
        <dbReference type="HAMAP-Rule" id="MF_00155"/>
    </source>
</evidence>
<keyword evidence="10" id="KW-0997">Cell inner membrane</keyword>
<evidence type="ECO:0000256" key="5">
    <source>
        <dbReference type="ARBA" id="ARBA00022692"/>
    </source>
</evidence>
<organism evidence="11 12">
    <name type="scientific">Croceibacterium soli</name>
    <dbReference type="NCBI Taxonomy" id="1739690"/>
    <lineage>
        <taxon>Bacteria</taxon>
        <taxon>Pseudomonadati</taxon>
        <taxon>Pseudomonadota</taxon>
        <taxon>Alphaproteobacteria</taxon>
        <taxon>Sphingomonadales</taxon>
        <taxon>Erythrobacteraceae</taxon>
        <taxon>Croceibacterium</taxon>
    </lineage>
</organism>
<keyword evidence="8 10" id="KW-0186">Copper</keyword>